<protein>
    <submittedName>
        <fullName evidence="5">Glycosyltransferase family 4 protein</fullName>
    </submittedName>
</protein>
<evidence type="ECO:0000259" key="3">
    <source>
        <dbReference type="Pfam" id="PF00534"/>
    </source>
</evidence>
<accession>A0ABT1FRW6</accession>
<sequence>MSLKILIASFGFYPETHGIAQAAYQQAMGLHRLGYKITVVTQVSEQPRGVPFDVIALPLTPSRLPKFDEIEVGKTYQQFLKESNFDVLFFHCWESWVSELALPILNQIQGKKVLVSHGTTIHLRYPGIKGWLRWLLNRPAAWQFSKKLTAFDYYVFLSEKPDRQRLFDVIEAKRLGLHNFSIIPNGAHPSFFQQPNTDFWVKFGLKKARMLLCVGNFSREKGQHELIKWFIEISPKDTILVLIGSHFNDYSNQLEKAIGERLNTNIFLFEKLPLEDIHAAYCAATLFVSATFTEVQPLVLLDAMAVGLPFLCRDVGAVSTLAGGLCFKDKNEFKVLLKQLLRNPSTRQNFGNKGKTAALTIYHWDLIAKSYQSLIQQLSSTPNNPQKTYLSTENQPQST</sequence>
<dbReference type="PANTHER" id="PTHR46401:SF2">
    <property type="entry name" value="GLYCOSYLTRANSFERASE WBBK-RELATED"/>
    <property type="match status" value="1"/>
</dbReference>
<evidence type="ECO:0000313" key="6">
    <source>
        <dbReference type="Proteomes" id="UP001204772"/>
    </source>
</evidence>
<reference evidence="5 6" key="1">
    <citation type="submission" date="2022-06" db="EMBL/GenBank/DDBJ databases">
        <title>Runella sp. S5 genome sequencing.</title>
        <authorList>
            <person name="Park S."/>
        </authorList>
    </citation>
    <scope>NUCLEOTIDE SEQUENCE [LARGE SCALE GENOMIC DNA]</scope>
    <source>
        <strain evidence="5 6">S5</strain>
    </source>
</reference>
<feature type="domain" description="Glycosyltransferase subfamily 4-like N-terminal" evidence="4">
    <location>
        <begin position="18"/>
        <end position="159"/>
    </location>
</feature>
<dbReference type="EMBL" id="JAMZEL010000008">
    <property type="protein sequence ID" value="MCP1384511.1"/>
    <property type="molecule type" value="Genomic_DNA"/>
</dbReference>
<feature type="domain" description="Glycosyl transferase family 1" evidence="3">
    <location>
        <begin position="206"/>
        <end position="355"/>
    </location>
</feature>
<gene>
    <name evidence="5" type="ORF">NCI00_18880</name>
</gene>
<dbReference type="Pfam" id="PF13439">
    <property type="entry name" value="Glyco_transf_4"/>
    <property type="match status" value="1"/>
</dbReference>
<evidence type="ECO:0000259" key="4">
    <source>
        <dbReference type="Pfam" id="PF13439"/>
    </source>
</evidence>
<name>A0ABT1FRW6_9BACT</name>
<dbReference type="Proteomes" id="UP001204772">
    <property type="component" value="Unassembled WGS sequence"/>
</dbReference>
<keyword evidence="6" id="KW-1185">Reference proteome</keyword>
<dbReference type="SUPFAM" id="SSF53756">
    <property type="entry name" value="UDP-Glycosyltransferase/glycogen phosphorylase"/>
    <property type="match status" value="1"/>
</dbReference>
<evidence type="ECO:0000313" key="5">
    <source>
        <dbReference type="EMBL" id="MCP1384511.1"/>
    </source>
</evidence>
<dbReference type="InterPro" id="IPR028098">
    <property type="entry name" value="Glyco_trans_4-like_N"/>
</dbReference>
<dbReference type="Gene3D" id="3.40.50.2000">
    <property type="entry name" value="Glycogen Phosphorylase B"/>
    <property type="match status" value="2"/>
</dbReference>
<keyword evidence="1" id="KW-0808">Transferase</keyword>
<evidence type="ECO:0000256" key="2">
    <source>
        <dbReference type="SAM" id="MobiDB-lite"/>
    </source>
</evidence>
<comment type="caution">
    <text evidence="5">The sequence shown here is derived from an EMBL/GenBank/DDBJ whole genome shotgun (WGS) entry which is preliminary data.</text>
</comment>
<dbReference type="InterPro" id="IPR001296">
    <property type="entry name" value="Glyco_trans_1"/>
</dbReference>
<dbReference type="RefSeq" id="WP_253530120.1">
    <property type="nucleotide sequence ID" value="NZ_JAMZEL010000008.1"/>
</dbReference>
<evidence type="ECO:0000256" key="1">
    <source>
        <dbReference type="ARBA" id="ARBA00022679"/>
    </source>
</evidence>
<proteinExistence type="predicted"/>
<organism evidence="5 6">
    <name type="scientific">Runella salmonicolor</name>
    <dbReference type="NCBI Taxonomy" id="2950278"/>
    <lineage>
        <taxon>Bacteria</taxon>
        <taxon>Pseudomonadati</taxon>
        <taxon>Bacteroidota</taxon>
        <taxon>Cytophagia</taxon>
        <taxon>Cytophagales</taxon>
        <taxon>Spirosomataceae</taxon>
        <taxon>Runella</taxon>
    </lineage>
</organism>
<dbReference type="CDD" id="cd03801">
    <property type="entry name" value="GT4_PimA-like"/>
    <property type="match status" value="1"/>
</dbReference>
<feature type="region of interest" description="Disordered" evidence="2">
    <location>
        <begin position="379"/>
        <end position="399"/>
    </location>
</feature>
<dbReference type="PANTHER" id="PTHR46401">
    <property type="entry name" value="GLYCOSYLTRANSFERASE WBBK-RELATED"/>
    <property type="match status" value="1"/>
</dbReference>
<dbReference type="Pfam" id="PF00534">
    <property type="entry name" value="Glycos_transf_1"/>
    <property type="match status" value="1"/>
</dbReference>